<name>A0ABW1G9S2_9ACTN</name>
<organism evidence="1 2">
    <name type="scientific">Streptacidiphilus monticola</name>
    <dbReference type="NCBI Taxonomy" id="2161674"/>
    <lineage>
        <taxon>Bacteria</taxon>
        <taxon>Bacillati</taxon>
        <taxon>Actinomycetota</taxon>
        <taxon>Actinomycetes</taxon>
        <taxon>Kitasatosporales</taxon>
        <taxon>Streptomycetaceae</taxon>
        <taxon>Streptacidiphilus</taxon>
    </lineage>
</organism>
<sequence length="49" mass="5047">MLTATDGLASPTATAVRGTDLYITDAGLATPHHAQLQVARINPDGLQDS</sequence>
<proteinExistence type="predicted"/>
<evidence type="ECO:0000313" key="2">
    <source>
        <dbReference type="Proteomes" id="UP001596174"/>
    </source>
</evidence>
<comment type="caution">
    <text evidence="1">The sequence shown here is derived from an EMBL/GenBank/DDBJ whole genome shotgun (WGS) entry which is preliminary data.</text>
</comment>
<protein>
    <recommendedName>
        <fullName evidence="3">FHA domain-containing protein</fullName>
    </recommendedName>
</protein>
<keyword evidence="2" id="KW-1185">Reference proteome</keyword>
<dbReference type="EMBL" id="JBHSQJ010000175">
    <property type="protein sequence ID" value="MFC5911540.1"/>
    <property type="molecule type" value="Genomic_DNA"/>
</dbReference>
<evidence type="ECO:0008006" key="3">
    <source>
        <dbReference type="Google" id="ProtNLM"/>
    </source>
</evidence>
<accession>A0ABW1G9S2</accession>
<dbReference type="RefSeq" id="WP_380590689.1">
    <property type="nucleotide sequence ID" value="NZ_JBHSQJ010000175.1"/>
</dbReference>
<reference evidence="2" key="1">
    <citation type="journal article" date="2019" name="Int. J. Syst. Evol. Microbiol.">
        <title>The Global Catalogue of Microorganisms (GCM) 10K type strain sequencing project: providing services to taxonomists for standard genome sequencing and annotation.</title>
        <authorList>
            <consortium name="The Broad Institute Genomics Platform"/>
            <consortium name="The Broad Institute Genome Sequencing Center for Infectious Disease"/>
            <person name="Wu L."/>
            <person name="Ma J."/>
        </authorList>
    </citation>
    <scope>NUCLEOTIDE SEQUENCE [LARGE SCALE GENOMIC DNA]</scope>
    <source>
        <strain evidence="2">JCM 4816</strain>
    </source>
</reference>
<dbReference type="Proteomes" id="UP001596174">
    <property type="component" value="Unassembled WGS sequence"/>
</dbReference>
<evidence type="ECO:0000313" key="1">
    <source>
        <dbReference type="EMBL" id="MFC5911540.1"/>
    </source>
</evidence>
<gene>
    <name evidence="1" type="ORF">ACFP3V_30580</name>
</gene>